<sequence length="263" mass="28942">MTGVHYSRLAVVTRVAAATALAAIALQASAQNAVLTQDGHTFSYQERIETAVGDLHGEVVGTIHITREDGQVLVYEEDTALRPGCGDEPAVEYLGGDFVALCGHLGGRHYTKTVFRLAPEPTPLAQLDFFDTPAPIGLDRKGVLRTRVLRRDVFRGVTGPVYFPYVHTLDGAAAQPVFAPDFSASARPIYLDYYETLRREEQPAEHYREMAAALVAAGDVRFACRELGELKRALPASVDLRQWLRTLPQGGYPVFDVRRCKDI</sequence>
<evidence type="ECO:0000313" key="4">
    <source>
        <dbReference type="Proteomes" id="UP000294359"/>
    </source>
</evidence>
<name>A0A4P7BEQ9_9BURK</name>
<evidence type="ECO:0000256" key="1">
    <source>
        <dbReference type="SAM" id="SignalP"/>
    </source>
</evidence>
<feature type="signal peptide" evidence="1">
    <location>
        <begin position="1"/>
        <end position="30"/>
    </location>
</feature>
<dbReference type="AlphaFoldDB" id="A0A4P7BEQ9"/>
<reference evidence="3 4" key="2">
    <citation type="submission" date="2019-03" db="EMBL/GenBank/DDBJ databases">
        <title>Draft Genome Sequences of Six Type Strains of the Genus Massilia.</title>
        <authorList>
            <person name="Miess H."/>
            <person name="Frediansyhah A."/>
            <person name="Gross H."/>
        </authorList>
    </citation>
    <scope>NUCLEOTIDE SEQUENCE [LARGE SCALE GENOMIC DNA]</scope>
    <source>
        <strain evidence="3 4">DSM 17505</strain>
    </source>
</reference>
<dbReference type="OrthoDB" id="8704115at2"/>
<dbReference type="RefSeq" id="WP_134385492.1">
    <property type="nucleotide sequence ID" value="NZ_BMWW01000006.1"/>
</dbReference>
<organism evidence="2 5">
    <name type="scientific">Pseudoduganella plicata</name>
    <dbReference type="NCBI Taxonomy" id="321984"/>
    <lineage>
        <taxon>Bacteria</taxon>
        <taxon>Pseudomonadati</taxon>
        <taxon>Pseudomonadota</taxon>
        <taxon>Betaproteobacteria</taxon>
        <taxon>Burkholderiales</taxon>
        <taxon>Oxalobacteraceae</taxon>
        <taxon>Telluria group</taxon>
        <taxon>Pseudoduganella</taxon>
    </lineage>
</organism>
<evidence type="ECO:0000313" key="2">
    <source>
        <dbReference type="EMBL" id="GGY99183.1"/>
    </source>
</evidence>
<dbReference type="EMBL" id="BMWW01000006">
    <property type="protein sequence ID" value="GGY99183.1"/>
    <property type="molecule type" value="Genomic_DNA"/>
</dbReference>
<dbReference type="EMBL" id="CP038026">
    <property type="protein sequence ID" value="QBQ37124.1"/>
    <property type="molecule type" value="Genomic_DNA"/>
</dbReference>
<feature type="chain" id="PRO_5044606750" evidence="1">
    <location>
        <begin position="31"/>
        <end position="263"/>
    </location>
</feature>
<keyword evidence="1" id="KW-0732">Signal</keyword>
<reference evidence="2" key="3">
    <citation type="submission" date="2022-12" db="EMBL/GenBank/DDBJ databases">
        <authorList>
            <person name="Sun Q."/>
            <person name="Kim S."/>
        </authorList>
    </citation>
    <scope>NUCLEOTIDE SEQUENCE</scope>
    <source>
        <strain evidence="2">KCTC 12344</strain>
    </source>
</reference>
<evidence type="ECO:0000313" key="5">
    <source>
        <dbReference type="Proteomes" id="UP000619512"/>
    </source>
</evidence>
<gene>
    <name evidence="3" type="ORF">E1742_13780</name>
    <name evidence="2" type="ORF">GCM10007388_36000</name>
</gene>
<reference evidence="2" key="1">
    <citation type="journal article" date="2014" name="Int. J. Syst. Evol. Microbiol.">
        <title>Complete genome sequence of Corynebacterium casei LMG S-19264T (=DSM 44701T), isolated from a smear-ripened cheese.</title>
        <authorList>
            <consortium name="US DOE Joint Genome Institute (JGI-PGF)"/>
            <person name="Walter F."/>
            <person name="Albersmeier A."/>
            <person name="Kalinowski J."/>
            <person name="Ruckert C."/>
        </authorList>
    </citation>
    <scope>NUCLEOTIDE SEQUENCE</scope>
    <source>
        <strain evidence="2">KCTC 12344</strain>
    </source>
</reference>
<evidence type="ECO:0000313" key="3">
    <source>
        <dbReference type="EMBL" id="QBQ37124.1"/>
    </source>
</evidence>
<dbReference type="Proteomes" id="UP000294359">
    <property type="component" value="Chromosome"/>
</dbReference>
<dbReference type="Proteomes" id="UP000619512">
    <property type="component" value="Unassembled WGS sequence"/>
</dbReference>
<proteinExistence type="predicted"/>
<keyword evidence="4" id="KW-1185">Reference proteome</keyword>
<protein>
    <submittedName>
        <fullName evidence="2">Uncharacterized protein</fullName>
    </submittedName>
</protein>
<accession>A0A4P7BEQ9</accession>